<evidence type="ECO:0000313" key="2">
    <source>
        <dbReference type="EMBL" id="GFG33807.1"/>
    </source>
</evidence>
<dbReference type="Proteomes" id="UP000502823">
    <property type="component" value="Unassembled WGS sequence"/>
</dbReference>
<sequence>MAKAVLNLNVGILGHVDSGKTSLAKALSTTASTASFDKNPQSQERGITIDLGFSALVVDMPEHLRNTRSEEKLQLTFVDCPGHASLIRTVIGGTVLCYLPKVSFTYPAQMPPQSTMEHCVFYSLC</sequence>
<feature type="domain" description="Tr-type G" evidence="1">
    <location>
        <begin position="8"/>
        <end position="97"/>
    </location>
</feature>
<comment type="caution">
    <text evidence="2">The sequence shown here is derived from an EMBL/GenBank/DDBJ whole genome shotgun (WGS) entry which is preliminary data.</text>
</comment>
<dbReference type="EMBL" id="BLKM01005267">
    <property type="protein sequence ID" value="GFG33807.1"/>
    <property type="molecule type" value="Genomic_DNA"/>
</dbReference>
<dbReference type="InterPro" id="IPR027417">
    <property type="entry name" value="P-loop_NTPase"/>
</dbReference>
<protein>
    <recommendedName>
        <fullName evidence="1">Tr-type G domain-containing protein</fullName>
    </recommendedName>
</protein>
<reference evidence="3" key="1">
    <citation type="submission" date="2020-01" db="EMBL/GenBank/DDBJ databases">
        <title>Draft genome sequence of the Termite Coptotermes fromosanus.</title>
        <authorList>
            <person name="Itakura S."/>
            <person name="Yosikawa Y."/>
            <person name="Umezawa K."/>
        </authorList>
    </citation>
    <scope>NUCLEOTIDE SEQUENCE [LARGE SCALE GENOMIC DNA]</scope>
</reference>
<dbReference type="AlphaFoldDB" id="A0A6L2PVJ5"/>
<dbReference type="Gene3D" id="3.40.50.300">
    <property type="entry name" value="P-loop containing nucleotide triphosphate hydrolases"/>
    <property type="match status" value="1"/>
</dbReference>
<dbReference type="InterPro" id="IPR000795">
    <property type="entry name" value="T_Tr_GTP-bd_dom"/>
</dbReference>
<dbReference type="GO" id="GO:0005525">
    <property type="term" value="F:GTP binding"/>
    <property type="evidence" value="ECO:0007669"/>
    <property type="project" value="InterPro"/>
</dbReference>
<accession>A0A6L2PVJ5</accession>
<evidence type="ECO:0000313" key="3">
    <source>
        <dbReference type="Proteomes" id="UP000502823"/>
    </source>
</evidence>
<dbReference type="GO" id="GO:0001514">
    <property type="term" value="P:selenocysteine incorporation"/>
    <property type="evidence" value="ECO:0007669"/>
    <property type="project" value="TreeGrafter"/>
</dbReference>
<gene>
    <name evidence="2" type="ORF">Cfor_03507</name>
</gene>
<dbReference type="Pfam" id="PF00009">
    <property type="entry name" value="GTP_EFTU"/>
    <property type="match status" value="1"/>
</dbReference>
<dbReference type="GO" id="GO:0003924">
    <property type="term" value="F:GTPase activity"/>
    <property type="evidence" value="ECO:0007669"/>
    <property type="project" value="InterPro"/>
</dbReference>
<name>A0A6L2PVJ5_COPFO</name>
<dbReference type="InterPro" id="IPR050055">
    <property type="entry name" value="EF-Tu_GTPase"/>
</dbReference>
<proteinExistence type="predicted"/>
<dbReference type="OrthoDB" id="2067at2759"/>
<evidence type="ECO:0000259" key="1">
    <source>
        <dbReference type="Pfam" id="PF00009"/>
    </source>
</evidence>
<organism evidence="2 3">
    <name type="scientific">Coptotermes formosanus</name>
    <name type="common">Formosan subterranean termite</name>
    <dbReference type="NCBI Taxonomy" id="36987"/>
    <lineage>
        <taxon>Eukaryota</taxon>
        <taxon>Metazoa</taxon>
        <taxon>Ecdysozoa</taxon>
        <taxon>Arthropoda</taxon>
        <taxon>Hexapoda</taxon>
        <taxon>Insecta</taxon>
        <taxon>Pterygota</taxon>
        <taxon>Neoptera</taxon>
        <taxon>Polyneoptera</taxon>
        <taxon>Dictyoptera</taxon>
        <taxon>Blattodea</taxon>
        <taxon>Blattoidea</taxon>
        <taxon>Termitoidae</taxon>
        <taxon>Rhinotermitidae</taxon>
        <taxon>Coptotermes</taxon>
    </lineage>
</organism>
<dbReference type="PANTHER" id="PTHR43721:SF11">
    <property type="entry name" value="SELENOCYSTEINE-SPECIFIC ELONGATION FACTOR"/>
    <property type="match status" value="1"/>
</dbReference>
<dbReference type="InParanoid" id="A0A6L2PVJ5"/>
<dbReference type="PRINTS" id="PR00315">
    <property type="entry name" value="ELONGATNFCT"/>
</dbReference>
<dbReference type="SUPFAM" id="SSF52540">
    <property type="entry name" value="P-loop containing nucleoside triphosphate hydrolases"/>
    <property type="match status" value="1"/>
</dbReference>
<dbReference type="PANTHER" id="PTHR43721">
    <property type="entry name" value="ELONGATION FACTOR TU-RELATED"/>
    <property type="match status" value="1"/>
</dbReference>
<keyword evidence="3" id="KW-1185">Reference proteome</keyword>
<dbReference type="GO" id="GO:0003746">
    <property type="term" value="F:translation elongation factor activity"/>
    <property type="evidence" value="ECO:0007669"/>
    <property type="project" value="TreeGrafter"/>
</dbReference>